<feature type="domain" description="Aldehyde oxidase/xanthine dehydrogenase a/b hammerhead" evidence="1">
    <location>
        <begin position="220"/>
        <end position="298"/>
    </location>
</feature>
<dbReference type="OrthoDB" id="9767994at2"/>
<protein>
    <recommendedName>
        <fullName evidence="1">Aldehyde oxidase/xanthine dehydrogenase a/b hammerhead domain-containing protein</fullName>
    </recommendedName>
</protein>
<gene>
    <name evidence="2" type="ORF">C7I85_17470</name>
</gene>
<dbReference type="InterPro" id="IPR046867">
    <property type="entry name" value="AldOxase/xan_DH_MoCoBD2"/>
</dbReference>
<dbReference type="Pfam" id="PF02738">
    <property type="entry name" value="MoCoBD_1"/>
    <property type="match status" value="1"/>
</dbReference>
<dbReference type="AlphaFoldDB" id="A0A2P7SAJ7"/>
<name>A0A2P7SAJ7_9HYPH</name>
<dbReference type="GO" id="GO:0016491">
    <property type="term" value="F:oxidoreductase activity"/>
    <property type="evidence" value="ECO:0007669"/>
    <property type="project" value="InterPro"/>
</dbReference>
<dbReference type="SUPFAM" id="SSF56003">
    <property type="entry name" value="Molybdenum cofactor-binding domain"/>
    <property type="match status" value="2"/>
</dbReference>
<evidence type="ECO:0000313" key="2">
    <source>
        <dbReference type="EMBL" id="PSJ59391.1"/>
    </source>
</evidence>
<dbReference type="InterPro" id="IPR037165">
    <property type="entry name" value="AldOxase/xan_DH_Mopterin-bd_sf"/>
</dbReference>
<dbReference type="InterPro" id="IPR000674">
    <property type="entry name" value="Ald_Oxase/Xan_DH_a/b"/>
</dbReference>
<dbReference type="Proteomes" id="UP000240653">
    <property type="component" value="Unassembled WGS sequence"/>
</dbReference>
<dbReference type="Gene3D" id="3.30.365.10">
    <property type="entry name" value="Aldehyde oxidase/xanthine dehydrogenase, molybdopterin binding domain"/>
    <property type="match status" value="4"/>
</dbReference>
<dbReference type="Pfam" id="PF20256">
    <property type="entry name" value="MoCoBD_2"/>
    <property type="match status" value="2"/>
</dbReference>
<dbReference type="InterPro" id="IPR012368">
    <property type="entry name" value="OxRdtase_Mopterin-bd_su_IorB"/>
</dbReference>
<dbReference type="PIRSF" id="PIRSF036389">
    <property type="entry name" value="IOR_B"/>
    <property type="match status" value="1"/>
</dbReference>
<comment type="caution">
    <text evidence="2">The sequence shown here is derived from an EMBL/GenBank/DDBJ whole genome shotgun (WGS) entry which is preliminary data.</text>
</comment>
<dbReference type="PROSITE" id="PS51318">
    <property type="entry name" value="TAT"/>
    <property type="match status" value="1"/>
</dbReference>
<proteinExistence type="predicted"/>
<reference evidence="2 3" key="1">
    <citation type="submission" date="2018-03" db="EMBL/GenBank/DDBJ databases">
        <title>The draft genome of Mesorhizobium soli JCM 19897.</title>
        <authorList>
            <person name="Li L."/>
            <person name="Liu L."/>
            <person name="Liang L."/>
            <person name="Wang T."/>
            <person name="Zhang X."/>
        </authorList>
    </citation>
    <scope>NUCLEOTIDE SEQUENCE [LARGE SCALE GENOMIC DNA]</scope>
    <source>
        <strain evidence="2 3">JCM 19897</strain>
    </source>
</reference>
<sequence>MTTMDASKAGAMSRRQFLVVSLSAAGGLAIGLSLPDLAEAEPILPEPWSEATGDEINAWILIEPDDTVVIRVAQSEMGEGVFTALPMIVAEELACDWEKVRPEYASANRNLRENNVYGRMLTGGSSAVRRSREFLQQAGASARERLIHAAAERWGVPADACTAKDSVVTHAESGRSLRYGELAADAAKVKLASEPAIKTADQYTLIGQPKARLDTPPKLNGTAQFGIDTRLPDMLYAAVVTCPVFGGSLKSYDAKAIEGRRGVKSVVPIPGGVAVVADRFWRAKEAVAALPVTWDEGPAASTDSAQFAEAYRTALNGPAAIARKQGDVMKALADGKRVEALYEVPHLAHAPMEPLNCTAHVQPDRVDVWIGTQYPEAALDLAAKAAGVAPEKVELHNCFLGGGFGRRAVNDELTQAVLVSKAVGKPVKLVWTREEDMRHDRYRPQAAIRFEAALGPDGTPKGLRVRTAVGSIERSLGWGSADKGVEPSAVEGLANQPYEMGAIEVDCVLKNTHVPVMFWRSVGSSQNAFAMEGFVDELAYAAGQDPYQFRRKLLAGKDDFLRVLDTIAEKSDWGKPMPAGKGRGIAIHESFGTIVGEVVEVAVSPKGEVRVERVVAAVDCGHVVNPRTVEMQIESGVVYGLSAALFGEITIDKGAVVQGNFDDYQVVRLADMPWIETHLALSGGSKWGGIGEPGTPPIAPAVCNAIFAATGKRIRRLPIKDFDLSGERS</sequence>
<dbReference type="InterPro" id="IPR052516">
    <property type="entry name" value="N-heterocyclic_Hydroxylase"/>
</dbReference>
<dbReference type="SMART" id="SM01008">
    <property type="entry name" value="Ald_Xan_dh_C"/>
    <property type="match status" value="1"/>
</dbReference>
<evidence type="ECO:0000259" key="1">
    <source>
        <dbReference type="SMART" id="SM01008"/>
    </source>
</evidence>
<accession>A0A2P7SAJ7</accession>
<dbReference type="PANTHER" id="PTHR47495:SF2">
    <property type="entry name" value="ALDEHYDE DEHYDROGENASE"/>
    <property type="match status" value="1"/>
</dbReference>
<dbReference type="Gene3D" id="3.90.1170.50">
    <property type="entry name" value="Aldehyde oxidase/xanthine dehydrogenase, a/b hammerhead"/>
    <property type="match status" value="1"/>
</dbReference>
<organism evidence="2 3">
    <name type="scientific">Pseudaminobacter soli</name>
    <name type="common">ex Li et al. 2025</name>
    <dbReference type="NCBI Taxonomy" id="1295366"/>
    <lineage>
        <taxon>Bacteria</taxon>
        <taxon>Pseudomonadati</taxon>
        <taxon>Pseudomonadota</taxon>
        <taxon>Alphaproteobacteria</taxon>
        <taxon>Hyphomicrobiales</taxon>
        <taxon>Phyllobacteriaceae</taxon>
        <taxon>Pseudaminobacter</taxon>
    </lineage>
</organism>
<dbReference type="PANTHER" id="PTHR47495">
    <property type="entry name" value="ALDEHYDE DEHYDROGENASE"/>
    <property type="match status" value="1"/>
</dbReference>
<dbReference type="RefSeq" id="WP_106725278.1">
    <property type="nucleotide sequence ID" value="NZ_PXYL01000008.1"/>
</dbReference>
<dbReference type="InterPro" id="IPR006311">
    <property type="entry name" value="TAT_signal"/>
</dbReference>
<dbReference type="EMBL" id="PXYL01000008">
    <property type="protein sequence ID" value="PSJ59391.1"/>
    <property type="molecule type" value="Genomic_DNA"/>
</dbReference>
<evidence type="ECO:0000313" key="3">
    <source>
        <dbReference type="Proteomes" id="UP000240653"/>
    </source>
</evidence>
<dbReference type="InterPro" id="IPR008274">
    <property type="entry name" value="AldOxase/xan_DH_MoCoBD1"/>
</dbReference>
<keyword evidence="3" id="KW-1185">Reference proteome</keyword>